<dbReference type="EMBL" id="CAJNNW010026733">
    <property type="protein sequence ID" value="CAE8687333.1"/>
    <property type="molecule type" value="Genomic_DNA"/>
</dbReference>
<protein>
    <recommendedName>
        <fullName evidence="3">Sulfotransferase</fullName>
    </recommendedName>
</protein>
<evidence type="ECO:0000313" key="1">
    <source>
        <dbReference type="EMBL" id="CAE8687333.1"/>
    </source>
</evidence>
<dbReference type="AlphaFoldDB" id="A0A813JZL0"/>
<organism evidence="1 2">
    <name type="scientific">Polarella glacialis</name>
    <name type="common">Dinoflagellate</name>
    <dbReference type="NCBI Taxonomy" id="89957"/>
    <lineage>
        <taxon>Eukaryota</taxon>
        <taxon>Sar</taxon>
        <taxon>Alveolata</taxon>
        <taxon>Dinophyceae</taxon>
        <taxon>Suessiales</taxon>
        <taxon>Suessiaceae</taxon>
        <taxon>Polarella</taxon>
    </lineage>
</organism>
<evidence type="ECO:0000313" key="2">
    <source>
        <dbReference type="Proteomes" id="UP000626109"/>
    </source>
</evidence>
<dbReference type="Proteomes" id="UP000626109">
    <property type="component" value="Unassembled WGS sequence"/>
</dbReference>
<feature type="non-terminal residue" evidence="1">
    <location>
        <position position="1"/>
    </location>
</feature>
<proteinExistence type="predicted"/>
<accession>A0A813JZL0</accession>
<gene>
    <name evidence="1" type="ORF">PGLA2088_LOCUS25425</name>
</gene>
<comment type="caution">
    <text evidence="1">The sequence shown here is derived from an EMBL/GenBank/DDBJ whole genome shotgun (WGS) entry which is preliminary data.</text>
</comment>
<reference evidence="1" key="1">
    <citation type="submission" date="2021-02" db="EMBL/GenBank/DDBJ databases">
        <authorList>
            <person name="Dougan E. K."/>
            <person name="Rhodes N."/>
            <person name="Thang M."/>
            <person name="Chan C."/>
        </authorList>
    </citation>
    <scope>NUCLEOTIDE SEQUENCE</scope>
</reference>
<feature type="non-terminal residue" evidence="1">
    <location>
        <position position="467"/>
    </location>
</feature>
<sequence>ALATTVSCGEGGPAGGLAPHGADSCWSGHFSEAFCCHPLPGVRLEDGNADCWDSAYTFDRCCPAQPPCGHASAEAEEVDRGWPPITLLTLVGPAGPLTFKAGSAGHTDFWSESANQVRFFASHAPVVGAPQFRAADLYLKGSFCSIELALPQMRDDASGSWVLHGSNCKPYLHCPLWVPIAVLVIDRIASMSLLRWLAAMDGRPARVDGPRHFVFRPPEKQSCNPSEVPFEPARHGLGDGQQATLASMWGSLADAYARLGLQGLLETWLLPEYEAVGLDENEAKNVTGRSLVWMDRIADFGHRFILPQHLCPTCCQHGAARLKLLVARNPFERLVSYFRLKWLGSPTKVHNRWEDFPVFVQYVSEVFNSTDAYREVPDEFEHGELDRTQLNPEFLQSDLLHTRAISEWLDDKRLKTPYRASEFLVIGVERLQKDIGRVAEELCSKFAYCRPLPPLPKVNSFSSFVSP</sequence>
<name>A0A813JZL0_POLGL</name>
<evidence type="ECO:0008006" key="3">
    <source>
        <dbReference type="Google" id="ProtNLM"/>
    </source>
</evidence>